<dbReference type="Proteomes" id="UP000092445">
    <property type="component" value="Unassembled WGS sequence"/>
</dbReference>
<dbReference type="Pfam" id="PF01556">
    <property type="entry name" value="DnaJ_C"/>
    <property type="match status" value="1"/>
</dbReference>
<evidence type="ECO:0000259" key="2">
    <source>
        <dbReference type="Pfam" id="PF01556"/>
    </source>
</evidence>
<reference evidence="4" key="1">
    <citation type="submission" date="2014-03" db="EMBL/GenBank/DDBJ databases">
        <authorList>
            <person name="Aksoy S."/>
            <person name="Warren W."/>
            <person name="Wilson R.K."/>
        </authorList>
    </citation>
    <scope>NUCLEOTIDE SEQUENCE [LARGE SCALE GENOMIC DNA]</scope>
    <source>
        <strain evidence="4">IAEA</strain>
    </source>
</reference>
<sequence length="164" mass="19087">MPLTLMLLLRAAIPHLGAELALLDDLTDCKNFQFEMNGIRGYCYTTLKVSYRICIFWLRQVNVWRQEFVDKDKLTTENRKKTLTANIPQYTTPGITADTRFSFKEEGDRFPTKIPSDIKFIVEDQPHHVFKRRNLYNIAYVHETSETLDARKIKASLSDVVTPD</sequence>
<dbReference type="EnsemblMetazoa" id="GPAI014229-RA">
    <property type="protein sequence ID" value="GPAI014229-PA"/>
    <property type="gene ID" value="GPAI014229"/>
</dbReference>
<dbReference type="AlphaFoldDB" id="A0A1A9ZGV2"/>
<keyword evidence="4" id="KW-1185">Reference proteome</keyword>
<accession>A0A1A9ZGV2</accession>
<keyword evidence="1" id="KW-0732">Signal</keyword>
<dbReference type="STRING" id="7398.A0A1A9ZGV2"/>
<evidence type="ECO:0000313" key="4">
    <source>
        <dbReference type="Proteomes" id="UP000092445"/>
    </source>
</evidence>
<dbReference type="VEuPathDB" id="VectorBase:GPAI014229"/>
<proteinExistence type="predicted"/>
<dbReference type="InterPro" id="IPR002939">
    <property type="entry name" value="DnaJ_C"/>
</dbReference>
<protein>
    <submittedName>
        <fullName evidence="3">DnaJ_C domain-containing protein</fullName>
    </submittedName>
</protein>
<organism evidence="3 4">
    <name type="scientific">Glossina pallidipes</name>
    <name type="common">Tsetse fly</name>
    <dbReference type="NCBI Taxonomy" id="7398"/>
    <lineage>
        <taxon>Eukaryota</taxon>
        <taxon>Metazoa</taxon>
        <taxon>Ecdysozoa</taxon>
        <taxon>Arthropoda</taxon>
        <taxon>Hexapoda</taxon>
        <taxon>Insecta</taxon>
        <taxon>Pterygota</taxon>
        <taxon>Neoptera</taxon>
        <taxon>Endopterygota</taxon>
        <taxon>Diptera</taxon>
        <taxon>Brachycera</taxon>
        <taxon>Muscomorpha</taxon>
        <taxon>Hippoboscoidea</taxon>
        <taxon>Glossinidae</taxon>
        <taxon>Glossina</taxon>
    </lineage>
</organism>
<feature type="chain" id="PRO_5008402909" evidence="1">
    <location>
        <begin position="19"/>
        <end position="164"/>
    </location>
</feature>
<evidence type="ECO:0000256" key="1">
    <source>
        <dbReference type="SAM" id="SignalP"/>
    </source>
</evidence>
<reference evidence="3" key="2">
    <citation type="submission" date="2020-05" db="UniProtKB">
        <authorList>
            <consortium name="EnsemblMetazoa"/>
        </authorList>
    </citation>
    <scope>IDENTIFICATION</scope>
    <source>
        <strain evidence="3">IAEA</strain>
    </source>
</reference>
<name>A0A1A9ZGV2_GLOPL</name>
<evidence type="ECO:0000313" key="3">
    <source>
        <dbReference type="EnsemblMetazoa" id="GPAI014229-PA"/>
    </source>
</evidence>
<feature type="signal peptide" evidence="1">
    <location>
        <begin position="1"/>
        <end position="18"/>
    </location>
</feature>
<dbReference type="Gene3D" id="2.60.260.20">
    <property type="entry name" value="Urease metallochaperone UreE, N-terminal domain"/>
    <property type="match status" value="1"/>
</dbReference>
<feature type="domain" description="Chaperone DnaJ C-terminal" evidence="2">
    <location>
        <begin position="68"/>
        <end position="135"/>
    </location>
</feature>